<organism evidence="3 4">
    <name type="scientific">Halochromatium glycolicum</name>
    <dbReference type="NCBI Taxonomy" id="85075"/>
    <lineage>
        <taxon>Bacteria</taxon>
        <taxon>Pseudomonadati</taxon>
        <taxon>Pseudomonadota</taxon>
        <taxon>Gammaproteobacteria</taxon>
        <taxon>Chromatiales</taxon>
        <taxon>Chromatiaceae</taxon>
        <taxon>Halochromatium</taxon>
    </lineage>
</organism>
<feature type="transmembrane region" description="Helical" evidence="1">
    <location>
        <begin position="12"/>
        <end position="33"/>
    </location>
</feature>
<dbReference type="GO" id="GO:0005886">
    <property type="term" value="C:plasma membrane"/>
    <property type="evidence" value="ECO:0007669"/>
    <property type="project" value="UniProtKB-SubCell"/>
</dbReference>
<dbReference type="Pfam" id="PF02254">
    <property type="entry name" value="TrkA_N"/>
    <property type="match status" value="2"/>
</dbReference>
<dbReference type="InterPro" id="IPR036291">
    <property type="entry name" value="NAD(P)-bd_dom_sf"/>
</dbReference>
<proteinExistence type="predicted"/>
<evidence type="ECO:0000313" key="4">
    <source>
        <dbReference type="Proteomes" id="UP001296776"/>
    </source>
</evidence>
<dbReference type="Proteomes" id="UP001296776">
    <property type="component" value="Unassembled WGS sequence"/>
</dbReference>
<reference evidence="3" key="2">
    <citation type="journal article" date="2020" name="Microorganisms">
        <title>Osmotic Adaptation and Compatible Solute Biosynthesis of Phototrophic Bacteria as Revealed from Genome Analyses.</title>
        <authorList>
            <person name="Imhoff J.F."/>
            <person name="Rahn T."/>
            <person name="Kunzel S."/>
            <person name="Keller A."/>
            <person name="Neulinger S.C."/>
        </authorList>
    </citation>
    <scope>NUCLEOTIDE SEQUENCE</scope>
    <source>
        <strain evidence="3">DSM 11080</strain>
    </source>
</reference>
<keyword evidence="1" id="KW-0812">Transmembrane</keyword>
<dbReference type="SUPFAM" id="SSF81324">
    <property type="entry name" value="Voltage-gated potassium channels"/>
    <property type="match status" value="1"/>
</dbReference>
<dbReference type="AlphaFoldDB" id="A0AAJ0U6T1"/>
<dbReference type="SUPFAM" id="SSF51735">
    <property type="entry name" value="NAD(P)-binding Rossmann-fold domains"/>
    <property type="match status" value="2"/>
</dbReference>
<evidence type="ECO:0000256" key="1">
    <source>
        <dbReference type="SAM" id="Phobius"/>
    </source>
</evidence>
<dbReference type="PANTHER" id="PTHR43833">
    <property type="entry name" value="POTASSIUM CHANNEL PROTEIN 2-RELATED-RELATED"/>
    <property type="match status" value="1"/>
</dbReference>
<sequence>MDSIVFLVLRRMRAPLLTLIVVYSIAIVGLVLIPGRDPDGGTWHLSFFHAFYFVSYMSTTIGFGELPRAFSDAQRIWVTLCIYATVISWLYSVGSMIALLQDKALRRAMEERRFAHHVRRIKEDFYLVCGYGQTGSGLVRALTDRNQRAVVLDNNPERIDLLRLEPLREFVPALRADVRRPDNLLLAGLRSPYCAGVLALTSSNEVNLKVALAAKLMHQGVQVVCRADSHDVEANMASFGTDHIYDPFDIFARYLGRAIDSPCLTSLQDWLGRLHGSTLPDPVYPPAEGLWIICGYGRFGKALYGHLAEQGVELIVIEMEPEATGLPPGPLIKGRGTEAVTLEQADIYRAAGLVAGTDNDANNLSIVMTAKQLNPELFTVVRENHLMNDGLFQAVNADILMHPSLIVAQRIQTLLSAPLLMEFVAQAEKEPDSWCCELVSRIIALVEDRPPSLWELSVGTAFGYAAKCLEPSGARPTLEDLLRDPRNRDEPLPAIVLVQRCQGEHWPLPALDRPLCVGDHLLVCGRSEAQGWMQWTLNNPDVLTYVVTGAQPSRGALWRWLKQRLMQQHPGS</sequence>
<dbReference type="InterPro" id="IPR050721">
    <property type="entry name" value="Trk_Ktr_HKT_K-transport"/>
</dbReference>
<comment type="caution">
    <text evidence="3">The sequence shown here is derived from an EMBL/GenBank/DDBJ whole genome shotgun (WGS) entry which is preliminary data.</text>
</comment>
<dbReference type="GO" id="GO:0006813">
    <property type="term" value="P:potassium ion transport"/>
    <property type="evidence" value="ECO:0007669"/>
    <property type="project" value="InterPro"/>
</dbReference>
<evidence type="ECO:0000313" key="3">
    <source>
        <dbReference type="EMBL" id="MBK1706344.1"/>
    </source>
</evidence>
<feature type="domain" description="RCK N-terminal" evidence="2">
    <location>
        <begin position="126"/>
        <end position="245"/>
    </location>
</feature>
<name>A0AAJ0U6T1_9GAMM</name>
<dbReference type="Gene3D" id="1.10.287.70">
    <property type="match status" value="1"/>
</dbReference>
<feature type="transmembrane region" description="Helical" evidence="1">
    <location>
        <begin position="76"/>
        <end position="100"/>
    </location>
</feature>
<keyword evidence="4" id="KW-1185">Reference proteome</keyword>
<dbReference type="Gene3D" id="3.40.50.720">
    <property type="entry name" value="NAD(P)-binding Rossmann-like Domain"/>
    <property type="match status" value="2"/>
</dbReference>
<feature type="domain" description="RCK N-terminal" evidence="2">
    <location>
        <begin position="292"/>
        <end position="403"/>
    </location>
</feature>
<dbReference type="RefSeq" id="WP_200347794.1">
    <property type="nucleotide sequence ID" value="NZ_NRSJ01000039.1"/>
</dbReference>
<dbReference type="EMBL" id="NRSJ01000039">
    <property type="protein sequence ID" value="MBK1706344.1"/>
    <property type="molecule type" value="Genomic_DNA"/>
</dbReference>
<keyword evidence="1" id="KW-0472">Membrane</keyword>
<keyword evidence="1" id="KW-1133">Transmembrane helix</keyword>
<protein>
    <submittedName>
        <fullName evidence="3">Potassium transporter TrkA</fullName>
    </submittedName>
</protein>
<reference evidence="3" key="1">
    <citation type="submission" date="2017-08" db="EMBL/GenBank/DDBJ databases">
        <authorList>
            <person name="Imhoff J.F."/>
            <person name="Rahn T."/>
            <person name="Kuenzel S."/>
            <person name="Neulinger S.C."/>
        </authorList>
    </citation>
    <scope>NUCLEOTIDE SEQUENCE</scope>
    <source>
        <strain evidence="3">DSM 11080</strain>
    </source>
</reference>
<evidence type="ECO:0000259" key="2">
    <source>
        <dbReference type="Pfam" id="PF02254"/>
    </source>
</evidence>
<feature type="transmembrane region" description="Helical" evidence="1">
    <location>
        <begin position="45"/>
        <end position="64"/>
    </location>
</feature>
<accession>A0AAJ0U6T1</accession>
<gene>
    <name evidence="3" type="ORF">CKO40_17770</name>
</gene>
<dbReference type="InterPro" id="IPR003148">
    <property type="entry name" value="RCK_N"/>
</dbReference>